<dbReference type="InterPro" id="IPR011600">
    <property type="entry name" value="Pept_C14_caspase"/>
</dbReference>
<dbReference type="GO" id="GO:0004197">
    <property type="term" value="F:cysteine-type endopeptidase activity"/>
    <property type="evidence" value="ECO:0007669"/>
    <property type="project" value="InterPro"/>
</dbReference>
<dbReference type="Proteomes" id="UP000736335">
    <property type="component" value="Unassembled WGS sequence"/>
</dbReference>
<gene>
    <name evidence="3" type="ORF">BJ322DRAFT_1045088</name>
</gene>
<evidence type="ECO:0000313" key="3">
    <source>
        <dbReference type="EMBL" id="KAF9787770.1"/>
    </source>
</evidence>
<organism evidence="3 4">
    <name type="scientific">Thelephora terrestris</name>
    <dbReference type="NCBI Taxonomy" id="56493"/>
    <lineage>
        <taxon>Eukaryota</taxon>
        <taxon>Fungi</taxon>
        <taxon>Dikarya</taxon>
        <taxon>Basidiomycota</taxon>
        <taxon>Agaricomycotina</taxon>
        <taxon>Agaricomycetes</taxon>
        <taxon>Thelephorales</taxon>
        <taxon>Thelephoraceae</taxon>
        <taxon>Thelephora</taxon>
    </lineage>
</organism>
<dbReference type="PANTHER" id="PTHR48104">
    <property type="entry name" value="METACASPASE-4"/>
    <property type="match status" value="1"/>
</dbReference>
<dbReference type="PANTHER" id="PTHR48104:SF30">
    <property type="entry name" value="METACASPASE-1"/>
    <property type="match status" value="1"/>
</dbReference>
<proteinExistence type="inferred from homology"/>
<dbReference type="GO" id="GO:0006508">
    <property type="term" value="P:proteolysis"/>
    <property type="evidence" value="ECO:0007669"/>
    <property type="project" value="InterPro"/>
</dbReference>
<sequence>MTVEYSATTRGRSTKKKALLVGIGYPNGVEGNGQAVLDPIPTSIPNVKKFKEFIQDHWDYADADITVMTDEDGTEERLQPTEDNLMREIRGLCRRAEPGNRRIFYFSGHSGQLPCRTGTEEDGLDEALIASNGAKIRDNDLHECLVDPLPQGSALTAIFDCCHSGTLLDLPHHNCNNVCRPWVNKGPRRSRTLQNWNVRRNCRGTFNRSLSLPRSSVGSGGRFFSLDLAVQTMESSSSVGEDTSLLQGRSCTSPERLFECDGWCRSRMEPTSGALPHADVISISSSGDGQISWDASTRDGDSLSMTTYLVDILKKNPRLTYSQLMTSLNYDVHSFTTKMHGAAHREHDRREADRKHGIYEDTVVKEDTGLEMDNFQDLQLGSITPLDMDRIVVL</sequence>
<reference evidence="3" key="2">
    <citation type="submission" date="2020-11" db="EMBL/GenBank/DDBJ databases">
        <authorList>
            <consortium name="DOE Joint Genome Institute"/>
            <person name="Kuo A."/>
            <person name="Miyauchi S."/>
            <person name="Kiss E."/>
            <person name="Drula E."/>
            <person name="Kohler A."/>
            <person name="Sanchez-Garcia M."/>
            <person name="Andreopoulos B."/>
            <person name="Barry K.W."/>
            <person name="Bonito G."/>
            <person name="Buee M."/>
            <person name="Carver A."/>
            <person name="Chen C."/>
            <person name="Cichocki N."/>
            <person name="Clum A."/>
            <person name="Culley D."/>
            <person name="Crous P.W."/>
            <person name="Fauchery L."/>
            <person name="Girlanda M."/>
            <person name="Hayes R."/>
            <person name="Keri Z."/>
            <person name="Labutti K."/>
            <person name="Lipzen A."/>
            <person name="Lombard V."/>
            <person name="Magnuson J."/>
            <person name="Maillard F."/>
            <person name="Morin E."/>
            <person name="Murat C."/>
            <person name="Nolan M."/>
            <person name="Ohm R."/>
            <person name="Pangilinan J."/>
            <person name="Pereira M."/>
            <person name="Perotto S."/>
            <person name="Peter M."/>
            <person name="Riley R."/>
            <person name="Sitrit Y."/>
            <person name="Stielow B."/>
            <person name="Szollosi G."/>
            <person name="Zifcakova L."/>
            <person name="Stursova M."/>
            <person name="Spatafora J.W."/>
            <person name="Tedersoo L."/>
            <person name="Vaario L.-M."/>
            <person name="Yamada A."/>
            <person name="Yan M."/>
            <person name="Wang P."/>
            <person name="Xu J."/>
            <person name="Bruns T."/>
            <person name="Baldrian P."/>
            <person name="Vilgalys R."/>
            <person name="Henrissat B."/>
            <person name="Grigoriev I.V."/>
            <person name="Hibbett D."/>
            <person name="Nagy L.G."/>
            <person name="Martin F.M."/>
        </authorList>
    </citation>
    <scope>NUCLEOTIDE SEQUENCE</scope>
    <source>
        <strain evidence="3">UH-Tt-Lm1</strain>
    </source>
</reference>
<accession>A0A9P6HL60</accession>
<feature type="domain" description="Peptidase C14 caspase" evidence="2">
    <location>
        <begin position="16"/>
        <end position="336"/>
    </location>
</feature>
<keyword evidence="4" id="KW-1185">Reference proteome</keyword>
<dbReference type="Gene3D" id="3.40.50.12660">
    <property type="match status" value="2"/>
</dbReference>
<name>A0A9P6HL60_9AGAM</name>
<dbReference type="Pfam" id="PF00656">
    <property type="entry name" value="Peptidase_C14"/>
    <property type="match status" value="1"/>
</dbReference>
<evidence type="ECO:0000259" key="2">
    <source>
        <dbReference type="Pfam" id="PF00656"/>
    </source>
</evidence>
<dbReference type="OrthoDB" id="3223806at2759"/>
<comment type="similarity">
    <text evidence="1">Belongs to the peptidase C14B family.</text>
</comment>
<dbReference type="EMBL" id="WIUZ02000004">
    <property type="protein sequence ID" value="KAF9787770.1"/>
    <property type="molecule type" value="Genomic_DNA"/>
</dbReference>
<comment type="caution">
    <text evidence="3">The sequence shown here is derived from an EMBL/GenBank/DDBJ whole genome shotgun (WGS) entry which is preliminary data.</text>
</comment>
<reference evidence="3" key="1">
    <citation type="journal article" date="2020" name="Nat. Commun.">
        <title>Large-scale genome sequencing of mycorrhizal fungi provides insights into the early evolution of symbiotic traits.</title>
        <authorList>
            <person name="Miyauchi S."/>
            <person name="Kiss E."/>
            <person name="Kuo A."/>
            <person name="Drula E."/>
            <person name="Kohler A."/>
            <person name="Sanchez-Garcia M."/>
            <person name="Morin E."/>
            <person name="Andreopoulos B."/>
            <person name="Barry K.W."/>
            <person name="Bonito G."/>
            <person name="Buee M."/>
            <person name="Carver A."/>
            <person name="Chen C."/>
            <person name="Cichocki N."/>
            <person name="Clum A."/>
            <person name="Culley D."/>
            <person name="Crous P.W."/>
            <person name="Fauchery L."/>
            <person name="Girlanda M."/>
            <person name="Hayes R.D."/>
            <person name="Keri Z."/>
            <person name="LaButti K."/>
            <person name="Lipzen A."/>
            <person name="Lombard V."/>
            <person name="Magnuson J."/>
            <person name="Maillard F."/>
            <person name="Murat C."/>
            <person name="Nolan M."/>
            <person name="Ohm R.A."/>
            <person name="Pangilinan J."/>
            <person name="Pereira M.F."/>
            <person name="Perotto S."/>
            <person name="Peter M."/>
            <person name="Pfister S."/>
            <person name="Riley R."/>
            <person name="Sitrit Y."/>
            <person name="Stielow J.B."/>
            <person name="Szollosi G."/>
            <person name="Zifcakova L."/>
            <person name="Stursova M."/>
            <person name="Spatafora J.W."/>
            <person name="Tedersoo L."/>
            <person name="Vaario L.M."/>
            <person name="Yamada A."/>
            <person name="Yan M."/>
            <person name="Wang P."/>
            <person name="Xu J."/>
            <person name="Bruns T."/>
            <person name="Baldrian P."/>
            <person name="Vilgalys R."/>
            <person name="Dunand C."/>
            <person name="Henrissat B."/>
            <person name="Grigoriev I.V."/>
            <person name="Hibbett D."/>
            <person name="Nagy L.G."/>
            <person name="Martin F.M."/>
        </authorList>
    </citation>
    <scope>NUCLEOTIDE SEQUENCE</scope>
    <source>
        <strain evidence="3">UH-Tt-Lm1</strain>
    </source>
</reference>
<dbReference type="GO" id="GO:0005737">
    <property type="term" value="C:cytoplasm"/>
    <property type="evidence" value="ECO:0007669"/>
    <property type="project" value="TreeGrafter"/>
</dbReference>
<evidence type="ECO:0000313" key="4">
    <source>
        <dbReference type="Proteomes" id="UP000736335"/>
    </source>
</evidence>
<dbReference type="AlphaFoldDB" id="A0A9P6HL60"/>
<protein>
    <submittedName>
        <fullName evidence="3">Caspase domain-containing protein</fullName>
    </submittedName>
</protein>
<evidence type="ECO:0000256" key="1">
    <source>
        <dbReference type="ARBA" id="ARBA00009005"/>
    </source>
</evidence>
<dbReference type="InterPro" id="IPR050452">
    <property type="entry name" value="Metacaspase"/>
</dbReference>